<evidence type="ECO:0000256" key="3">
    <source>
        <dbReference type="ARBA" id="ARBA00022679"/>
    </source>
</evidence>
<sequence length="222" mass="23912">MSVMAAPKEKTEEKKRVAILISGRGSNMSALIRAAKQPGFPAEIAGIISNKASAAGLEIAQNENLPTAIHQLKNFAGKDACDAAITKTLLEWQVDIVCLAGFMRILSARFTRHWQGKLINIHPSLLPKFKGLDTHQRALEAGESKHGCSVHFVVPELDAGPVIARSVIDVLPDDTPDTLAARILVEEHKTYPKALEQLALGHVRLEAGKAIWSQNPAPASAP</sequence>
<dbReference type="InterPro" id="IPR004607">
    <property type="entry name" value="GART"/>
</dbReference>
<name>A0A3B0TLD2_9ZZZZ</name>
<dbReference type="GO" id="GO:0004644">
    <property type="term" value="F:phosphoribosylglycinamide formyltransferase activity"/>
    <property type="evidence" value="ECO:0007669"/>
    <property type="project" value="UniProtKB-EC"/>
</dbReference>
<dbReference type="Gene3D" id="3.40.50.170">
    <property type="entry name" value="Formyl transferase, N-terminal domain"/>
    <property type="match status" value="1"/>
</dbReference>
<dbReference type="NCBIfam" id="TIGR00639">
    <property type="entry name" value="PurN"/>
    <property type="match status" value="1"/>
</dbReference>
<dbReference type="Pfam" id="PF00551">
    <property type="entry name" value="Formyl_trans_N"/>
    <property type="match status" value="1"/>
</dbReference>
<dbReference type="EMBL" id="UOEO01000029">
    <property type="protein sequence ID" value="VAW15292.1"/>
    <property type="molecule type" value="Genomic_DNA"/>
</dbReference>
<comment type="pathway">
    <text evidence="1">Purine metabolism; IMP biosynthesis via de novo pathway; N(2)-formyl-N(1)-(5-phospho-D-ribosyl)glycinamide from N(1)-(5-phospho-D-ribosyl)glycinamide (10-formyl THF route): step 1/1.</text>
</comment>
<keyword evidence="4" id="KW-0658">Purine biosynthesis</keyword>
<dbReference type="HAMAP" id="MF_01930">
    <property type="entry name" value="PurN"/>
    <property type="match status" value="1"/>
</dbReference>
<dbReference type="CDD" id="cd08645">
    <property type="entry name" value="FMT_core_GART"/>
    <property type="match status" value="1"/>
</dbReference>
<dbReference type="GO" id="GO:0005829">
    <property type="term" value="C:cytosol"/>
    <property type="evidence" value="ECO:0007669"/>
    <property type="project" value="TreeGrafter"/>
</dbReference>
<dbReference type="GO" id="GO:0006189">
    <property type="term" value="P:'de novo' IMP biosynthetic process"/>
    <property type="evidence" value="ECO:0007669"/>
    <property type="project" value="InterPro"/>
</dbReference>
<dbReference type="InterPro" id="IPR036477">
    <property type="entry name" value="Formyl_transf_N_sf"/>
</dbReference>
<proteinExistence type="inferred from homology"/>
<gene>
    <name evidence="6" type="ORF">MNBD_ALPHA12-151</name>
</gene>
<accession>A0A3B0TLD2</accession>
<dbReference type="PANTHER" id="PTHR43369:SF2">
    <property type="entry name" value="PHOSPHORIBOSYLGLYCINAMIDE FORMYLTRANSFERASE"/>
    <property type="match status" value="1"/>
</dbReference>
<dbReference type="EC" id="2.1.2.2" evidence="2"/>
<evidence type="ECO:0000313" key="6">
    <source>
        <dbReference type="EMBL" id="VAW15292.1"/>
    </source>
</evidence>
<evidence type="ECO:0000256" key="2">
    <source>
        <dbReference type="ARBA" id="ARBA00012254"/>
    </source>
</evidence>
<organism evidence="6">
    <name type="scientific">hydrothermal vent metagenome</name>
    <dbReference type="NCBI Taxonomy" id="652676"/>
    <lineage>
        <taxon>unclassified sequences</taxon>
        <taxon>metagenomes</taxon>
        <taxon>ecological metagenomes</taxon>
    </lineage>
</organism>
<reference evidence="6" key="1">
    <citation type="submission" date="2018-06" db="EMBL/GenBank/DDBJ databases">
        <authorList>
            <person name="Zhirakovskaya E."/>
        </authorList>
    </citation>
    <scope>NUCLEOTIDE SEQUENCE</scope>
</reference>
<evidence type="ECO:0000259" key="5">
    <source>
        <dbReference type="Pfam" id="PF00551"/>
    </source>
</evidence>
<dbReference type="InterPro" id="IPR002376">
    <property type="entry name" value="Formyl_transf_N"/>
</dbReference>
<dbReference type="SUPFAM" id="SSF53328">
    <property type="entry name" value="Formyltransferase"/>
    <property type="match status" value="1"/>
</dbReference>
<evidence type="ECO:0000256" key="1">
    <source>
        <dbReference type="ARBA" id="ARBA00005054"/>
    </source>
</evidence>
<dbReference type="AlphaFoldDB" id="A0A3B0TLD2"/>
<dbReference type="PANTHER" id="PTHR43369">
    <property type="entry name" value="PHOSPHORIBOSYLGLYCINAMIDE FORMYLTRANSFERASE"/>
    <property type="match status" value="1"/>
</dbReference>
<evidence type="ECO:0000256" key="4">
    <source>
        <dbReference type="ARBA" id="ARBA00022755"/>
    </source>
</evidence>
<feature type="domain" description="Formyl transferase N-terminal" evidence="5">
    <location>
        <begin position="15"/>
        <end position="195"/>
    </location>
</feature>
<keyword evidence="3 6" id="KW-0808">Transferase</keyword>
<protein>
    <recommendedName>
        <fullName evidence="2">phosphoribosylglycinamide formyltransferase 1</fullName>
        <ecNumber evidence="2">2.1.2.2</ecNumber>
    </recommendedName>
</protein>